<dbReference type="GO" id="GO:0046872">
    <property type="term" value="F:metal ion binding"/>
    <property type="evidence" value="ECO:0007669"/>
    <property type="project" value="UniProtKB-KW"/>
</dbReference>
<comment type="caution">
    <text evidence="6">The sequence shown here is derived from an EMBL/GenBank/DDBJ whole genome shotgun (WGS) entry which is preliminary data.</text>
</comment>
<evidence type="ECO:0000313" key="6">
    <source>
        <dbReference type="EMBL" id="KAG6389886.1"/>
    </source>
</evidence>
<evidence type="ECO:0000313" key="7">
    <source>
        <dbReference type="Proteomes" id="UP000298416"/>
    </source>
</evidence>
<evidence type="ECO:0000256" key="5">
    <source>
        <dbReference type="ARBA" id="ARBA00022842"/>
    </source>
</evidence>
<keyword evidence="4" id="KW-0479">Metal-binding</keyword>
<dbReference type="InterPro" id="IPR042086">
    <property type="entry name" value="MeTrfase_capping"/>
</dbReference>
<evidence type="ECO:0008006" key="8">
    <source>
        <dbReference type="Google" id="ProtNLM"/>
    </source>
</evidence>
<proteinExistence type="inferred from homology"/>
<dbReference type="InterPro" id="IPR029063">
    <property type="entry name" value="SAM-dependent_MTases_sf"/>
</dbReference>
<protein>
    <recommendedName>
        <fullName evidence="8">Jasmonate O-methyltransferase</fullName>
    </recommendedName>
</protein>
<evidence type="ECO:0000256" key="2">
    <source>
        <dbReference type="ARBA" id="ARBA00022603"/>
    </source>
</evidence>
<dbReference type="GO" id="GO:0032259">
    <property type="term" value="P:methylation"/>
    <property type="evidence" value="ECO:0007669"/>
    <property type="project" value="UniProtKB-KW"/>
</dbReference>
<dbReference type="Gene3D" id="1.10.1200.270">
    <property type="entry name" value="Methyltransferase, alpha-helical capping domain"/>
    <property type="match status" value="2"/>
</dbReference>
<gene>
    <name evidence="6" type="ORF">SASPL_151361</name>
</gene>
<sequence>MHTIIEAIKRKYESSYLETSEFFVCFNDLVSNDFNTLFSSLPPDRSYKAAEVAGDFHHRLLPPSSVHFAYSSWSLHWLTEAPKEVADSGEPWGDSVYKREEGAWNPEKEYTIVSLVEPLRSSLVDMAMQGRVSEAKLDSFNMPYYFPTVRQLKGGVLAAAKTIIEEEIATKLDISTISFCCIADFGCSTGNNSFPAMHTIIEAVKRKYESSDLKTPDFYVWFNDVVSNDFNTLFRSLPLDRSYKVAAVAGDFHSHLLPPSSIHFAYSSWALQWLTEVPKPAVGLHSPAWKGGKRLYGVKREEVYEAYLGQFERDLEAFLKCRAVEMVKGGIMALLIPALPAYWDPQTEFTVASVIELLRSSLVDMAKEGKLSETKLDAFNFPYYIPTPEEVWAILQKSNSFSIERMEILKSGTLLTVDGHVACFRAVHQNMLTHEFGAETIDESFDMLKKKLQTSPVYANPSNDKTLVVVAILKLNNV</sequence>
<dbReference type="GO" id="GO:0008168">
    <property type="term" value="F:methyltransferase activity"/>
    <property type="evidence" value="ECO:0007669"/>
    <property type="project" value="UniProtKB-KW"/>
</dbReference>
<keyword evidence="7" id="KW-1185">Reference proteome</keyword>
<evidence type="ECO:0000256" key="3">
    <source>
        <dbReference type="ARBA" id="ARBA00022679"/>
    </source>
</evidence>
<dbReference type="InterPro" id="IPR005299">
    <property type="entry name" value="MeTrfase_7"/>
</dbReference>
<keyword evidence="3" id="KW-0808">Transferase</keyword>
<dbReference type="PANTHER" id="PTHR31009">
    <property type="entry name" value="S-ADENOSYL-L-METHIONINE:CARBOXYL METHYLTRANSFERASE FAMILY PROTEIN"/>
    <property type="match status" value="1"/>
</dbReference>
<name>A0A8X8W8H1_SALSN</name>
<evidence type="ECO:0000256" key="1">
    <source>
        <dbReference type="ARBA" id="ARBA00007967"/>
    </source>
</evidence>
<keyword evidence="2" id="KW-0489">Methyltransferase</keyword>
<evidence type="ECO:0000256" key="4">
    <source>
        <dbReference type="ARBA" id="ARBA00022723"/>
    </source>
</evidence>
<dbReference type="SUPFAM" id="SSF53335">
    <property type="entry name" value="S-adenosyl-L-methionine-dependent methyltransferases"/>
    <property type="match status" value="2"/>
</dbReference>
<comment type="similarity">
    <text evidence="1">Belongs to the methyltransferase superfamily. Type-7 methyltransferase family.</text>
</comment>
<keyword evidence="5" id="KW-0460">Magnesium</keyword>
<organism evidence="6">
    <name type="scientific">Salvia splendens</name>
    <name type="common">Scarlet sage</name>
    <dbReference type="NCBI Taxonomy" id="180675"/>
    <lineage>
        <taxon>Eukaryota</taxon>
        <taxon>Viridiplantae</taxon>
        <taxon>Streptophyta</taxon>
        <taxon>Embryophyta</taxon>
        <taxon>Tracheophyta</taxon>
        <taxon>Spermatophyta</taxon>
        <taxon>Magnoliopsida</taxon>
        <taxon>eudicotyledons</taxon>
        <taxon>Gunneridae</taxon>
        <taxon>Pentapetalae</taxon>
        <taxon>asterids</taxon>
        <taxon>lamiids</taxon>
        <taxon>Lamiales</taxon>
        <taxon>Lamiaceae</taxon>
        <taxon>Nepetoideae</taxon>
        <taxon>Mentheae</taxon>
        <taxon>Salviinae</taxon>
        <taxon>Salvia</taxon>
        <taxon>Salvia subgen. Calosphace</taxon>
        <taxon>core Calosphace</taxon>
    </lineage>
</organism>
<accession>A0A8X8W8H1</accession>
<dbReference type="AlphaFoldDB" id="A0A8X8W8H1"/>
<dbReference type="EMBL" id="PNBA02000020">
    <property type="protein sequence ID" value="KAG6389886.1"/>
    <property type="molecule type" value="Genomic_DNA"/>
</dbReference>
<reference evidence="6" key="2">
    <citation type="submission" date="2020-08" db="EMBL/GenBank/DDBJ databases">
        <title>Plant Genome Project.</title>
        <authorList>
            <person name="Zhang R.-G."/>
        </authorList>
    </citation>
    <scope>NUCLEOTIDE SEQUENCE</scope>
    <source>
        <strain evidence="6">Huo1</strain>
        <tissue evidence="6">Leaf</tissue>
    </source>
</reference>
<reference evidence="6" key="1">
    <citation type="submission" date="2018-01" db="EMBL/GenBank/DDBJ databases">
        <authorList>
            <person name="Mao J.F."/>
        </authorList>
    </citation>
    <scope>NUCLEOTIDE SEQUENCE</scope>
    <source>
        <strain evidence="6">Huo1</strain>
        <tissue evidence="6">Leaf</tissue>
    </source>
</reference>
<dbReference type="Pfam" id="PF03492">
    <property type="entry name" value="Methyltransf_7"/>
    <property type="match status" value="3"/>
</dbReference>
<dbReference type="Gene3D" id="3.40.50.150">
    <property type="entry name" value="Vaccinia Virus protein VP39"/>
    <property type="match status" value="3"/>
</dbReference>
<dbReference type="Proteomes" id="UP000298416">
    <property type="component" value="Unassembled WGS sequence"/>
</dbReference>